<organism evidence="7 8">
    <name type="scientific">Haemaphysalis longicornis</name>
    <name type="common">Bush tick</name>
    <dbReference type="NCBI Taxonomy" id="44386"/>
    <lineage>
        <taxon>Eukaryota</taxon>
        <taxon>Metazoa</taxon>
        <taxon>Ecdysozoa</taxon>
        <taxon>Arthropoda</taxon>
        <taxon>Chelicerata</taxon>
        <taxon>Arachnida</taxon>
        <taxon>Acari</taxon>
        <taxon>Parasitiformes</taxon>
        <taxon>Ixodida</taxon>
        <taxon>Ixodoidea</taxon>
        <taxon>Ixodidae</taxon>
        <taxon>Haemaphysalinae</taxon>
        <taxon>Haemaphysalis</taxon>
    </lineage>
</organism>
<evidence type="ECO:0000256" key="3">
    <source>
        <dbReference type="ARBA" id="ARBA00022723"/>
    </source>
</evidence>
<keyword evidence="5" id="KW-0325">Glycoprotein</keyword>
<dbReference type="InterPro" id="IPR000917">
    <property type="entry name" value="Sulfatase_N"/>
</dbReference>
<keyword evidence="8" id="KW-1185">Reference proteome</keyword>
<dbReference type="SUPFAM" id="SSF53649">
    <property type="entry name" value="Alkaline phosphatase-like"/>
    <property type="match status" value="1"/>
</dbReference>
<dbReference type="InterPro" id="IPR047115">
    <property type="entry name" value="ARSB"/>
</dbReference>
<dbReference type="GO" id="GO:0046872">
    <property type="term" value="F:metal ion binding"/>
    <property type="evidence" value="ECO:0007669"/>
    <property type="project" value="UniProtKB-KW"/>
</dbReference>
<reference evidence="7 8" key="1">
    <citation type="journal article" date="2020" name="Cell">
        <title>Large-Scale Comparative Analyses of Tick Genomes Elucidate Their Genetic Diversity and Vector Capacities.</title>
        <authorList>
            <consortium name="Tick Genome and Microbiome Consortium (TIGMIC)"/>
            <person name="Jia N."/>
            <person name="Wang J."/>
            <person name="Shi W."/>
            <person name="Du L."/>
            <person name="Sun Y."/>
            <person name="Zhan W."/>
            <person name="Jiang J.F."/>
            <person name="Wang Q."/>
            <person name="Zhang B."/>
            <person name="Ji P."/>
            <person name="Bell-Sakyi L."/>
            <person name="Cui X.M."/>
            <person name="Yuan T.T."/>
            <person name="Jiang B.G."/>
            <person name="Yang W.F."/>
            <person name="Lam T.T."/>
            <person name="Chang Q.C."/>
            <person name="Ding S.J."/>
            <person name="Wang X.J."/>
            <person name="Zhu J.G."/>
            <person name="Ruan X.D."/>
            <person name="Zhao L."/>
            <person name="Wei J.T."/>
            <person name="Ye R.Z."/>
            <person name="Que T.C."/>
            <person name="Du C.H."/>
            <person name="Zhou Y.H."/>
            <person name="Cheng J.X."/>
            <person name="Dai P.F."/>
            <person name="Guo W.B."/>
            <person name="Han X.H."/>
            <person name="Huang E.J."/>
            <person name="Li L.F."/>
            <person name="Wei W."/>
            <person name="Gao Y.C."/>
            <person name="Liu J.Z."/>
            <person name="Shao H.Z."/>
            <person name="Wang X."/>
            <person name="Wang C.C."/>
            <person name="Yang T.C."/>
            <person name="Huo Q.B."/>
            <person name="Li W."/>
            <person name="Chen H.Y."/>
            <person name="Chen S.E."/>
            <person name="Zhou L.G."/>
            <person name="Ni X.B."/>
            <person name="Tian J.H."/>
            <person name="Sheng Y."/>
            <person name="Liu T."/>
            <person name="Pan Y.S."/>
            <person name="Xia L.Y."/>
            <person name="Li J."/>
            <person name="Zhao F."/>
            <person name="Cao W.C."/>
        </authorList>
    </citation>
    <scope>NUCLEOTIDE SEQUENCE [LARGE SCALE GENOMIC DNA]</scope>
    <source>
        <strain evidence="7">HaeL-2018</strain>
    </source>
</reference>
<feature type="domain" description="Sulfatase N-terminal" evidence="6">
    <location>
        <begin position="3"/>
        <end position="94"/>
    </location>
</feature>
<dbReference type="AlphaFoldDB" id="A0A9J6FMG8"/>
<comment type="similarity">
    <text evidence="2">Belongs to the sulfatase family.</text>
</comment>
<keyword evidence="3" id="KW-0479">Metal-binding</keyword>
<dbReference type="PANTHER" id="PTHR10342:SF273">
    <property type="entry name" value="RE14504P"/>
    <property type="match status" value="1"/>
</dbReference>
<gene>
    <name evidence="7" type="ORF">HPB48_003041</name>
</gene>
<dbReference type="OMA" id="ENCIIVF"/>
<dbReference type="InterPro" id="IPR017850">
    <property type="entry name" value="Alkaline_phosphatase_core_sf"/>
</dbReference>
<protein>
    <recommendedName>
        <fullName evidence="6">Sulfatase N-terminal domain-containing protein</fullName>
    </recommendedName>
</protein>
<dbReference type="VEuPathDB" id="VectorBase:HLOH_053047"/>
<evidence type="ECO:0000256" key="2">
    <source>
        <dbReference type="ARBA" id="ARBA00008779"/>
    </source>
</evidence>
<evidence type="ECO:0000256" key="1">
    <source>
        <dbReference type="ARBA" id="ARBA00001913"/>
    </source>
</evidence>
<comment type="cofactor">
    <cofactor evidence="1">
        <name>Ca(2+)</name>
        <dbReference type="ChEBI" id="CHEBI:29108"/>
    </cofactor>
</comment>
<accession>A0A9J6FMG8</accession>
<dbReference type="Gene3D" id="3.40.720.10">
    <property type="entry name" value="Alkaline Phosphatase, subunit A"/>
    <property type="match status" value="1"/>
</dbReference>
<evidence type="ECO:0000313" key="8">
    <source>
        <dbReference type="Proteomes" id="UP000821853"/>
    </source>
</evidence>
<sequence>MVDTLDQAVGVVLDALHERSMLENCIIVFSSDNGADLLGRGSSWPLRGTKGTLWEGGVRTPAFVWSPLLEARGRVSWDLMHFVDWLPTFYQIAGKLISTH</sequence>
<evidence type="ECO:0000313" key="7">
    <source>
        <dbReference type="EMBL" id="KAH9364354.1"/>
    </source>
</evidence>
<evidence type="ECO:0000259" key="6">
    <source>
        <dbReference type="Pfam" id="PF00884"/>
    </source>
</evidence>
<evidence type="ECO:0000256" key="5">
    <source>
        <dbReference type="ARBA" id="ARBA00023180"/>
    </source>
</evidence>
<evidence type="ECO:0000256" key="4">
    <source>
        <dbReference type="ARBA" id="ARBA00022837"/>
    </source>
</evidence>
<dbReference type="Pfam" id="PF00884">
    <property type="entry name" value="Sulfatase"/>
    <property type="match status" value="1"/>
</dbReference>
<comment type="caution">
    <text evidence="7">The sequence shown here is derived from an EMBL/GenBank/DDBJ whole genome shotgun (WGS) entry which is preliminary data.</text>
</comment>
<dbReference type="GO" id="GO:0008484">
    <property type="term" value="F:sulfuric ester hydrolase activity"/>
    <property type="evidence" value="ECO:0007669"/>
    <property type="project" value="InterPro"/>
</dbReference>
<dbReference type="Proteomes" id="UP000821853">
    <property type="component" value="Chromosome 10"/>
</dbReference>
<dbReference type="OrthoDB" id="103349at2759"/>
<proteinExistence type="inferred from homology"/>
<keyword evidence="4" id="KW-0106">Calcium</keyword>
<dbReference type="PANTHER" id="PTHR10342">
    <property type="entry name" value="ARYLSULFATASE"/>
    <property type="match status" value="1"/>
</dbReference>
<name>A0A9J6FMG8_HAELO</name>
<dbReference type="EMBL" id="JABSTR010000002">
    <property type="protein sequence ID" value="KAH9364354.1"/>
    <property type="molecule type" value="Genomic_DNA"/>
</dbReference>